<dbReference type="EMBL" id="QSSQ01000008">
    <property type="protein sequence ID" value="RGM05027.1"/>
    <property type="molecule type" value="Genomic_DNA"/>
</dbReference>
<dbReference type="Proteomes" id="UP000261257">
    <property type="component" value="Unassembled WGS sequence"/>
</dbReference>
<dbReference type="AlphaFoldDB" id="A0A3E4U9D8"/>
<comment type="caution">
    <text evidence="1">The sequence shown here is derived from an EMBL/GenBank/DDBJ whole genome shotgun (WGS) entry which is preliminary data.</text>
</comment>
<name>A0A3E4U9D8_9FIRM</name>
<evidence type="ECO:0000313" key="2">
    <source>
        <dbReference type="Proteomes" id="UP000261257"/>
    </source>
</evidence>
<reference evidence="1 2" key="1">
    <citation type="submission" date="2018-08" db="EMBL/GenBank/DDBJ databases">
        <title>A genome reference for cultivated species of the human gut microbiota.</title>
        <authorList>
            <person name="Zou Y."/>
            <person name="Xue W."/>
            <person name="Luo G."/>
        </authorList>
    </citation>
    <scope>NUCLEOTIDE SEQUENCE [LARGE SCALE GENOMIC DNA]</scope>
    <source>
        <strain evidence="1 2">TF05-11AC</strain>
    </source>
</reference>
<accession>A0A3E4U9D8</accession>
<proteinExistence type="predicted"/>
<gene>
    <name evidence="1" type="ORF">DXC39_11355</name>
</gene>
<organism evidence="1 2">
    <name type="scientific">Hungatella hathewayi</name>
    <dbReference type="NCBI Taxonomy" id="154046"/>
    <lineage>
        <taxon>Bacteria</taxon>
        <taxon>Bacillati</taxon>
        <taxon>Bacillota</taxon>
        <taxon>Clostridia</taxon>
        <taxon>Lachnospirales</taxon>
        <taxon>Lachnospiraceae</taxon>
        <taxon>Hungatella</taxon>
    </lineage>
</organism>
<sequence>MNLALLVDILEEQYDVAEAANGVEAISIL</sequence>
<protein>
    <submittedName>
        <fullName evidence="1">Uncharacterized protein</fullName>
    </submittedName>
</protein>
<evidence type="ECO:0000313" key="1">
    <source>
        <dbReference type="EMBL" id="RGM05027.1"/>
    </source>
</evidence>